<keyword evidence="3" id="KW-1185">Reference proteome</keyword>
<evidence type="ECO:0000256" key="1">
    <source>
        <dbReference type="SAM" id="MobiDB-lite"/>
    </source>
</evidence>
<comment type="caution">
    <text evidence="2">The sequence shown here is derived from an EMBL/GenBank/DDBJ whole genome shotgun (WGS) entry which is preliminary data.</text>
</comment>
<evidence type="ECO:0000313" key="3">
    <source>
        <dbReference type="Proteomes" id="UP000284842"/>
    </source>
</evidence>
<accession>A0A409VHV6</accession>
<gene>
    <name evidence="2" type="ORF">CVT24_012064</name>
</gene>
<feature type="compositionally biased region" description="Low complexity" evidence="1">
    <location>
        <begin position="58"/>
        <end position="67"/>
    </location>
</feature>
<dbReference type="OrthoDB" id="3050608at2759"/>
<dbReference type="Proteomes" id="UP000284842">
    <property type="component" value="Unassembled WGS sequence"/>
</dbReference>
<sequence>MESLLKNLHLDDRKSDKPIDHAATPPPTAAPAKEGGVGGLLGKLGSALDAHISHGSSAPPAAQPAPQKEVKGEGLFDKISDAIGGHNSTPTPAPPPPAPAPKSTEEKIFGKISDVLGRKSTPPPPPPPPEPKKEGLDAVFDKLGDVISGKKPTQAAPPPEPKKEGIEGLFDKIGNKITGKDEPPPPPPSLIQKVSEVVIKTDDKPVEKPSGLGNKLNHALGGGAKGEAEEGRLDKAIDLFQEYVLKEGPQHHESAIEQAKDKKIADTLRNTLGIDKKN</sequence>
<name>A0A409VHV6_9AGAR</name>
<feature type="compositionally biased region" description="Basic and acidic residues" evidence="1">
    <location>
        <begin position="160"/>
        <end position="183"/>
    </location>
</feature>
<dbReference type="PANTHER" id="PTHR40462">
    <property type="entry name" value="CHROMOSOME 1, WHOLE GENOME SHOTGUN SEQUENCE"/>
    <property type="match status" value="1"/>
</dbReference>
<evidence type="ECO:0000313" key="2">
    <source>
        <dbReference type="EMBL" id="PPQ65837.1"/>
    </source>
</evidence>
<proteinExistence type="predicted"/>
<feature type="compositionally biased region" description="Basic and acidic residues" evidence="1">
    <location>
        <begin position="8"/>
        <end position="20"/>
    </location>
</feature>
<protein>
    <submittedName>
        <fullName evidence="2">Uncharacterized protein</fullName>
    </submittedName>
</protein>
<dbReference type="InParanoid" id="A0A409VHV6"/>
<feature type="region of interest" description="Disordered" evidence="1">
    <location>
        <begin position="1"/>
        <end position="227"/>
    </location>
</feature>
<feature type="compositionally biased region" description="Basic and acidic residues" evidence="1">
    <location>
        <begin position="68"/>
        <end position="80"/>
    </location>
</feature>
<feature type="compositionally biased region" description="Basic and acidic residues" evidence="1">
    <location>
        <begin position="130"/>
        <end position="144"/>
    </location>
</feature>
<reference evidence="2 3" key="1">
    <citation type="journal article" date="2018" name="Evol. Lett.">
        <title>Horizontal gene cluster transfer increased hallucinogenic mushroom diversity.</title>
        <authorList>
            <person name="Reynolds H.T."/>
            <person name="Vijayakumar V."/>
            <person name="Gluck-Thaler E."/>
            <person name="Korotkin H.B."/>
            <person name="Matheny P.B."/>
            <person name="Slot J.C."/>
        </authorList>
    </citation>
    <scope>NUCLEOTIDE SEQUENCE [LARGE SCALE GENOMIC DNA]</scope>
    <source>
        <strain evidence="2 3">2629</strain>
    </source>
</reference>
<feature type="compositionally biased region" description="Pro residues" evidence="1">
    <location>
        <begin position="91"/>
        <end position="100"/>
    </location>
</feature>
<dbReference type="PANTHER" id="PTHR40462:SF1">
    <property type="entry name" value="EXPRESSED PROTEIN"/>
    <property type="match status" value="1"/>
</dbReference>
<organism evidence="2 3">
    <name type="scientific">Panaeolus cyanescens</name>
    <dbReference type="NCBI Taxonomy" id="181874"/>
    <lineage>
        <taxon>Eukaryota</taxon>
        <taxon>Fungi</taxon>
        <taxon>Dikarya</taxon>
        <taxon>Basidiomycota</taxon>
        <taxon>Agaricomycotina</taxon>
        <taxon>Agaricomycetes</taxon>
        <taxon>Agaricomycetidae</taxon>
        <taxon>Agaricales</taxon>
        <taxon>Agaricineae</taxon>
        <taxon>Galeropsidaceae</taxon>
        <taxon>Panaeolus</taxon>
    </lineage>
</organism>
<dbReference type="AlphaFoldDB" id="A0A409VHV6"/>
<dbReference type="EMBL" id="NHTK01006057">
    <property type="protein sequence ID" value="PPQ65837.1"/>
    <property type="molecule type" value="Genomic_DNA"/>
</dbReference>